<evidence type="ECO:0000256" key="6">
    <source>
        <dbReference type="SAM" id="Phobius"/>
    </source>
</evidence>
<dbReference type="STRING" id="1051646.IX91_07050"/>
<dbReference type="PANTHER" id="PTHR30294">
    <property type="entry name" value="MEMBRANE COMPONENT OF ABC TRANSPORTER YHHJ-RELATED"/>
    <property type="match status" value="1"/>
</dbReference>
<evidence type="ECO:0000256" key="1">
    <source>
        <dbReference type="ARBA" id="ARBA00004651"/>
    </source>
</evidence>
<accession>A0A0A0SAV3</accession>
<dbReference type="GO" id="GO:0140359">
    <property type="term" value="F:ABC-type transporter activity"/>
    <property type="evidence" value="ECO:0007669"/>
    <property type="project" value="InterPro"/>
</dbReference>
<feature type="transmembrane region" description="Helical" evidence="6">
    <location>
        <begin position="231"/>
        <end position="251"/>
    </location>
</feature>
<evidence type="ECO:0000256" key="2">
    <source>
        <dbReference type="ARBA" id="ARBA00022475"/>
    </source>
</evidence>
<feature type="transmembrane region" description="Helical" evidence="6">
    <location>
        <begin position="184"/>
        <end position="210"/>
    </location>
</feature>
<dbReference type="PATRIC" id="fig|1051646.9.peg.1390"/>
<protein>
    <submittedName>
        <fullName evidence="8">Multidrug ABC transporter permease</fullName>
    </submittedName>
</protein>
<evidence type="ECO:0000256" key="3">
    <source>
        <dbReference type="ARBA" id="ARBA00022692"/>
    </source>
</evidence>
<evidence type="ECO:0000313" key="8">
    <source>
        <dbReference type="EMBL" id="AIW13958.1"/>
    </source>
</evidence>
<feature type="transmembrane region" description="Helical" evidence="6">
    <location>
        <begin position="292"/>
        <end position="313"/>
    </location>
</feature>
<dbReference type="Pfam" id="PF12698">
    <property type="entry name" value="ABC2_membrane_3"/>
    <property type="match status" value="1"/>
</dbReference>
<dbReference type="KEGG" id="vtu:IX91_07050"/>
<evidence type="ECO:0000256" key="4">
    <source>
        <dbReference type="ARBA" id="ARBA00022989"/>
    </source>
</evidence>
<dbReference type="EMBL" id="CP009354">
    <property type="protein sequence ID" value="AIW13958.1"/>
    <property type="molecule type" value="Genomic_DNA"/>
</dbReference>
<comment type="subcellular location">
    <subcellularLocation>
        <location evidence="1">Cell membrane</location>
        <topology evidence="1">Multi-pass membrane protein</topology>
    </subcellularLocation>
</comment>
<keyword evidence="4 6" id="KW-1133">Transmembrane helix</keyword>
<organism evidence="8 9">
    <name type="scientific">Vibrio tubiashii ATCC 19109</name>
    <dbReference type="NCBI Taxonomy" id="1051646"/>
    <lineage>
        <taxon>Bacteria</taxon>
        <taxon>Pseudomonadati</taxon>
        <taxon>Pseudomonadota</taxon>
        <taxon>Gammaproteobacteria</taxon>
        <taxon>Vibrionales</taxon>
        <taxon>Vibrionaceae</taxon>
        <taxon>Vibrio</taxon>
        <taxon>Vibrio oreintalis group</taxon>
    </lineage>
</organism>
<keyword evidence="3 6" id="KW-0812">Transmembrane</keyword>
<proteinExistence type="predicted"/>
<dbReference type="Proteomes" id="UP000030071">
    <property type="component" value="Chromosome 1"/>
</dbReference>
<dbReference type="RefSeq" id="WP_038197604.1">
    <property type="nucleotide sequence ID" value="NZ_AFWI01000204.1"/>
</dbReference>
<dbReference type="GeneID" id="23444474"/>
<sequence>MVDHSVSQFSIIRRDKWLLSSLTWLPVMLAVMIWAIFSQGIARDLPIGVVNLDSGKMSQQLIRYYDATSAMKVDRQFTSALEAKQALVEGEIYAYAVIPPNFEQDTYKQLAPQVSVFYNSQMILVGKLINSAFLQAQGTFNAQVSAVGNLSQGNATLSSALGKAVPIRTQITPLFNKNSNYAQFLVSAVVPALWQIVVVVTTILVLSANLRDRGFNHWLGNNPARAIFQTLAPYSWVFAIQGFAFLCWFYLGFKWPMNGSFLVLLVAQWITIIACMIMGSLFFFLTLDAARAMSFAGAFTAPSFAFMGITFPVTDMNSLAQAWRSLLPISHYIEVQVSQVSYGQAWMESLHHLLPMLGYLVPALLTIGLAKKHLNNQESKVVSEGTL</sequence>
<feature type="domain" description="ABC-2 type transporter transmembrane" evidence="7">
    <location>
        <begin position="16"/>
        <end position="361"/>
    </location>
</feature>
<dbReference type="GO" id="GO:0005886">
    <property type="term" value="C:plasma membrane"/>
    <property type="evidence" value="ECO:0007669"/>
    <property type="project" value="UniProtKB-SubCell"/>
</dbReference>
<feature type="transmembrane region" description="Helical" evidence="6">
    <location>
        <begin position="17"/>
        <end position="37"/>
    </location>
</feature>
<dbReference type="InterPro" id="IPR013525">
    <property type="entry name" value="ABC2_TM"/>
</dbReference>
<dbReference type="eggNOG" id="COG0842">
    <property type="taxonomic scope" value="Bacteria"/>
</dbReference>
<feature type="transmembrane region" description="Helical" evidence="6">
    <location>
        <begin position="350"/>
        <end position="370"/>
    </location>
</feature>
<dbReference type="HOGENOM" id="CLU_039483_10_2_6"/>
<evidence type="ECO:0000259" key="7">
    <source>
        <dbReference type="Pfam" id="PF12698"/>
    </source>
</evidence>
<dbReference type="AlphaFoldDB" id="A0A0A0SAV3"/>
<name>A0A0A0SAV3_9VIBR</name>
<dbReference type="InterPro" id="IPR051449">
    <property type="entry name" value="ABC-2_transporter_component"/>
</dbReference>
<keyword evidence="5 6" id="KW-0472">Membrane</keyword>
<evidence type="ECO:0000313" key="9">
    <source>
        <dbReference type="Proteomes" id="UP000030071"/>
    </source>
</evidence>
<dbReference type="PANTHER" id="PTHR30294:SF47">
    <property type="entry name" value="INNER MEMBRANE TRANSPORT PERMEASE YHHJ"/>
    <property type="match status" value="1"/>
</dbReference>
<keyword evidence="2" id="KW-1003">Cell membrane</keyword>
<gene>
    <name evidence="8" type="ORF">IX91_07050</name>
</gene>
<feature type="transmembrane region" description="Helical" evidence="6">
    <location>
        <begin position="263"/>
        <end position="285"/>
    </location>
</feature>
<reference evidence="8 9" key="1">
    <citation type="submission" date="2014-08" db="EMBL/GenBank/DDBJ databases">
        <title>First Complete Genome Sequence of the Shellfish Pathogen Vibrio tubiashii.</title>
        <authorList>
            <person name="Richards G.P."/>
            <person name="Needleman D.S."/>
            <person name="Watson M.A."/>
            <person name="Bono J.L."/>
        </authorList>
    </citation>
    <scope>NUCLEOTIDE SEQUENCE [LARGE SCALE GENOMIC DNA]</scope>
    <source>
        <strain evidence="8 9">ATCC 19109</strain>
    </source>
</reference>
<evidence type="ECO:0000256" key="5">
    <source>
        <dbReference type="ARBA" id="ARBA00023136"/>
    </source>
</evidence>
<dbReference type="Gene3D" id="3.40.1710.10">
    <property type="entry name" value="abc type-2 transporter like domain"/>
    <property type="match status" value="1"/>
</dbReference>